<evidence type="ECO:0000256" key="2">
    <source>
        <dbReference type="ARBA" id="ARBA00005808"/>
    </source>
</evidence>
<protein>
    <submittedName>
        <fullName evidence="9">Uncharacterized protein</fullName>
    </submittedName>
</protein>
<reference evidence="9" key="2">
    <citation type="journal article" date="2018" name="Environ. Sci. Technol.">
        <title>The Toxicogenome of Hyalella azteca: A Model for Sediment Ecotoxicology and Evolutionary Toxicology.</title>
        <authorList>
            <person name="Poynton H.C."/>
            <person name="Hasenbein S."/>
            <person name="Benoit J.B."/>
            <person name="Sepulveda M.S."/>
            <person name="Poelchau M.F."/>
            <person name="Hughes D.S.T."/>
            <person name="Murali S.C."/>
            <person name="Chen S."/>
            <person name="Glastad K.M."/>
            <person name="Goodisman M.A.D."/>
            <person name="Werren J.H."/>
            <person name="Vineis J.H."/>
            <person name="Bowen J.L."/>
            <person name="Friedrich M."/>
            <person name="Jones J."/>
            <person name="Robertson H.M."/>
            <person name="Feyereisen R."/>
            <person name="Mechler-Hickson A."/>
            <person name="Mathers N."/>
            <person name="Lee C.E."/>
            <person name="Colbourne J.K."/>
            <person name="Biales A."/>
            <person name="Johnston J.S."/>
            <person name="Wellborn G.A."/>
            <person name="Rosendale A.J."/>
            <person name="Cridge A.G."/>
            <person name="Munoz-Torres M.C."/>
            <person name="Bain P.A."/>
            <person name="Manny A.R."/>
            <person name="Major K.M."/>
            <person name="Lambert F.N."/>
            <person name="Vulpe C.D."/>
            <person name="Tuck P."/>
            <person name="Blalock B.J."/>
            <person name="Lin Y.Y."/>
            <person name="Smith M.E."/>
            <person name="Ochoa-Acuna H."/>
            <person name="Chen M.M."/>
            <person name="Childers C.P."/>
            <person name="Qu J."/>
            <person name="Dugan S."/>
            <person name="Lee S.L."/>
            <person name="Chao H."/>
            <person name="Dinh H."/>
            <person name="Han Y."/>
            <person name="Doddapaneni H."/>
            <person name="Worley K.C."/>
            <person name="Muzny D.M."/>
            <person name="Gibbs R.A."/>
            <person name="Richards S."/>
        </authorList>
    </citation>
    <scope>NUCLEOTIDE SEQUENCE</scope>
    <source>
        <strain evidence="9">HAZT.00-mixed</strain>
        <tissue evidence="9">Whole organism</tissue>
    </source>
</reference>
<accession>A0A6A0H654</accession>
<evidence type="ECO:0000256" key="5">
    <source>
        <dbReference type="ARBA" id="ARBA00022989"/>
    </source>
</evidence>
<evidence type="ECO:0000256" key="7">
    <source>
        <dbReference type="SAM" id="MobiDB-lite"/>
    </source>
</evidence>
<name>A0A6A0H654_HYAAZ</name>
<keyword evidence="4 8" id="KW-0812">Transmembrane</keyword>
<feature type="transmembrane region" description="Helical" evidence="8">
    <location>
        <begin position="80"/>
        <end position="100"/>
    </location>
</feature>
<proteinExistence type="inferred from homology"/>
<evidence type="ECO:0000256" key="6">
    <source>
        <dbReference type="ARBA" id="ARBA00023136"/>
    </source>
</evidence>
<comment type="subcellular location">
    <subcellularLocation>
        <location evidence="1">Apical cell membrane</location>
        <topology evidence="1">Multi-pass membrane protein</topology>
    </subcellularLocation>
</comment>
<dbReference type="GO" id="GO:0044341">
    <property type="term" value="P:sodium-dependent phosphate transport"/>
    <property type="evidence" value="ECO:0007669"/>
    <property type="project" value="InterPro"/>
</dbReference>
<reference evidence="9" key="3">
    <citation type="submission" date="2019-06" db="EMBL/GenBank/DDBJ databases">
        <authorList>
            <person name="Poynton C."/>
            <person name="Hasenbein S."/>
            <person name="Benoit J.B."/>
            <person name="Sepulveda M.S."/>
            <person name="Poelchau M.F."/>
            <person name="Murali S.C."/>
            <person name="Chen S."/>
            <person name="Glastad K.M."/>
            <person name="Werren J.H."/>
            <person name="Vineis J.H."/>
            <person name="Bowen J.L."/>
            <person name="Friedrich M."/>
            <person name="Jones J."/>
            <person name="Robertson H.M."/>
            <person name="Feyereisen R."/>
            <person name="Mechler-Hickson A."/>
            <person name="Mathers N."/>
            <person name="Lee C.E."/>
            <person name="Colbourne J.K."/>
            <person name="Biales A."/>
            <person name="Johnston J.S."/>
            <person name="Wellborn G.A."/>
            <person name="Rosendale A.J."/>
            <person name="Cridge A.G."/>
            <person name="Munoz-Torres M.C."/>
            <person name="Bain P.A."/>
            <person name="Manny A.R."/>
            <person name="Major K.M."/>
            <person name="Lambert F.N."/>
            <person name="Vulpe C.D."/>
            <person name="Tuck P."/>
            <person name="Blalock B.J."/>
            <person name="Lin Y.-Y."/>
            <person name="Smith M.E."/>
            <person name="Ochoa-Acuna H."/>
            <person name="Chen M.-J.M."/>
            <person name="Childers C.P."/>
            <person name="Qu J."/>
            <person name="Dugan S."/>
            <person name="Lee S.L."/>
            <person name="Chao H."/>
            <person name="Dinh H."/>
            <person name="Han Y."/>
            <person name="Doddapaneni H."/>
            <person name="Worley K.C."/>
            <person name="Muzny D.M."/>
            <person name="Gibbs R.A."/>
            <person name="Richards S."/>
        </authorList>
    </citation>
    <scope>NUCLEOTIDE SEQUENCE</scope>
    <source>
        <strain evidence="9">HAZT.00-mixed</strain>
        <tissue evidence="9">Whole organism</tissue>
    </source>
</reference>
<feature type="transmembrane region" description="Helical" evidence="8">
    <location>
        <begin position="106"/>
        <end position="128"/>
    </location>
</feature>
<evidence type="ECO:0000256" key="4">
    <source>
        <dbReference type="ARBA" id="ARBA00022692"/>
    </source>
</evidence>
<dbReference type="InterPro" id="IPR003841">
    <property type="entry name" value="Na/Pi_transpt"/>
</dbReference>
<dbReference type="Proteomes" id="UP000711488">
    <property type="component" value="Unassembled WGS sequence"/>
</dbReference>
<keyword evidence="6 8" id="KW-0472">Membrane</keyword>
<dbReference type="GO" id="GO:0005436">
    <property type="term" value="F:sodium:phosphate symporter activity"/>
    <property type="evidence" value="ECO:0007669"/>
    <property type="project" value="InterPro"/>
</dbReference>
<dbReference type="PANTHER" id="PTHR10010:SF46">
    <property type="entry name" value="SODIUM-DEPENDENT PHOSPHATE TRANSPORT PROTEIN 2B"/>
    <property type="match status" value="1"/>
</dbReference>
<sequence length="243" mass="26519">MITVDRSYPLTLGSNIGTTTTALLAAVAGTGAGIKNSIQIALVHLFFNIFGIIMFYPIPFTRLPIVLAKGLGNITAKYRWFAVLYLIFTFFLMPGFVFVLSLGGNIVLYCVGIPILVLIATIILINILQTKAPKFLPNKLRSWVFLPAPLRSLEPYDKVMSRLPCCASCHNDQVPPPNVVVVNPSSDITSYKNENGEVLVEPRAFFPVGPIGTSDKPNGNAPEKPMTPQYDGIVNPGIDVERL</sequence>
<organism evidence="9">
    <name type="scientific">Hyalella azteca</name>
    <name type="common">Amphipod</name>
    <dbReference type="NCBI Taxonomy" id="294128"/>
    <lineage>
        <taxon>Eukaryota</taxon>
        <taxon>Metazoa</taxon>
        <taxon>Ecdysozoa</taxon>
        <taxon>Arthropoda</taxon>
        <taxon>Crustacea</taxon>
        <taxon>Multicrustacea</taxon>
        <taxon>Malacostraca</taxon>
        <taxon>Eumalacostraca</taxon>
        <taxon>Peracarida</taxon>
        <taxon>Amphipoda</taxon>
        <taxon>Senticaudata</taxon>
        <taxon>Talitrida</taxon>
        <taxon>Talitroidea</taxon>
        <taxon>Hyalellidae</taxon>
        <taxon>Hyalella</taxon>
    </lineage>
</organism>
<evidence type="ECO:0000313" key="9">
    <source>
        <dbReference type="EMBL" id="KAA0201184.1"/>
    </source>
</evidence>
<reference evidence="9" key="1">
    <citation type="submission" date="2014-08" db="EMBL/GenBank/DDBJ databases">
        <authorList>
            <person name="Murali S."/>
            <person name="Richards S."/>
            <person name="Bandaranaike D."/>
            <person name="Bellair M."/>
            <person name="Blankenburg K."/>
            <person name="Chao H."/>
            <person name="Dinh H."/>
            <person name="Doddapaneni H."/>
            <person name="Dugan-Rocha S."/>
            <person name="Elkadiri S."/>
            <person name="Gnanaolivu R."/>
            <person name="Hughes D."/>
            <person name="Lee S."/>
            <person name="Li M."/>
            <person name="Ming W."/>
            <person name="Munidasa M."/>
            <person name="Muniz J."/>
            <person name="Nguyen L."/>
            <person name="Osuji N."/>
            <person name="Pu L.-L."/>
            <person name="Puazo M."/>
            <person name="Skinner E."/>
            <person name="Qu C."/>
            <person name="Quiroz J."/>
            <person name="Raj R."/>
            <person name="Weissenberger G."/>
            <person name="Xin Y."/>
            <person name="Zou X."/>
            <person name="Han Y."/>
            <person name="Worley K."/>
            <person name="Muzny D."/>
            <person name="Gibbs R."/>
        </authorList>
    </citation>
    <scope>NUCLEOTIDE SEQUENCE</scope>
    <source>
        <strain evidence="9">HAZT.00-mixed</strain>
        <tissue evidence="9">Whole organism</tissue>
    </source>
</reference>
<evidence type="ECO:0000256" key="3">
    <source>
        <dbReference type="ARBA" id="ARBA00022475"/>
    </source>
</evidence>
<keyword evidence="5 8" id="KW-1133">Transmembrane helix</keyword>
<keyword evidence="3" id="KW-1003">Cell membrane</keyword>
<feature type="region of interest" description="Disordered" evidence="7">
    <location>
        <begin position="213"/>
        <end position="243"/>
    </location>
</feature>
<feature type="transmembrane region" description="Helical" evidence="8">
    <location>
        <begin position="12"/>
        <end position="34"/>
    </location>
</feature>
<comment type="similarity">
    <text evidence="2">Belongs to the SLC34A transporter family.</text>
</comment>
<gene>
    <name evidence="9" type="ORF">HAZT_HAZT006981</name>
</gene>
<comment type="caution">
    <text evidence="9">The sequence shown here is derived from an EMBL/GenBank/DDBJ whole genome shotgun (WGS) entry which is preliminary data.</text>
</comment>
<dbReference type="GO" id="GO:0016324">
    <property type="term" value="C:apical plasma membrane"/>
    <property type="evidence" value="ECO:0007669"/>
    <property type="project" value="UniProtKB-SubCell"/>
</dbReference>
<dbReference type="EMBL" id="JQDR03005797">
    <property type="protein sequence ID" value="KAA0201184.1"/>
    <property type="molecule type" value="Genomic_DNA"/>
</dbReference>
<evidence type="ECO:0000256" key="8">
    <source>
        <dbReference type="SAM" id="Phobius"/>
    </source>
</evidence>
<evidence type="ECO:0000256" key="1">
    <source>
        <dbReference type="ARBA" id="ARBA00004424"/>
    </source>
</evidence>
<dbReference type="PANTHER" id="PTHR10010">
    <property type="entry name" value="SOLUTE CARRIER FAMILY 34 SODIUM PHOSPHATE , MEMBER 2-RELATED"/>
    <property type="match status" value="1"/>
</dbReference>
<feature type="transmembrane region" description="Helical" evidence="8">
    <location>
        <begin position="40"/>
        <end position="59"/>
    </location>
</feature>
<dbReference type="AlphaFoldDB" id="A0A6A0H654"/>